<reference evidence="2 3" key="1">
    <citation type="submission" date="2017-02" db="EMBL/GenBank/DDBJ databases">
        <authorList>
            <person name="Peterson S.W."/>
        </authorList>
    </citation>
    <scope>NUCLEOTIDE SEQUENCE [LARGE SCALE GENOMIC DNA]</scope>
    <source>
        <strain evidence="2 3">B Mb 05.01</strain>
    </source>
</reference>
<proteinExistence type="predicted"/>
<feature type="region of interest" description="Disordered" evidence="1">
    <location>
        <begin position="1"/>
        <end position="39"/>
    </location>
</feature>
<name>A0A1R4KM62_9MICO</name>
<keyword evidence="3" id="KW-1185">Reference proteome</keyword>
<evidence type="ECO:0000313" key="3">
    <source>
        <dbReference type="Proteomes" id="UP000196320"/>
    </source>
</evidence>
<gene>
    <name evidence="2" type="ORF">FM104_13830</name>
</gene>
<protein>
    <submittedName>
        <fullName evidence="2">Uncharacterized protein</fullName>
    </submittedName>
</protein>
<sequence>MSSRAEAPVAVMRTGRLTSAGSILQNRPALDNEPVPGDG</sequence>
<accession>A0A1R4KM62</accession>
<feature type="compositionally biased region" description="Polar residues" evidence="1">
    <location>
        <begin position="16"/>
        <end position="25"/>
    </location>
</feature>
<evidence type="ECO:0000256" key="1">
    <source>
        <dbReference type="SAM" id="MobiDB-lite"/>
    </source>
</evidence>
<organism evidence="2 3">
    <name type="scientific">Microbacterium esteraromaticum</name>
    <dbReference type="NCBI Taxonomy" id="57043"/>
    <lineage>
        <taxon>Bacteria</taxon>
        <taxon>Bacillati</taxon>
        <taxon>Actinomycetota</taxon>
        <taxon>Actinomycetes</taxon>
        <taxon>Micrococcales</taxon>
        <taxon>Microbacteriaceae</taxon>
        <taxon>Microbacterium</taxon>
    </lineage>
</organism>
<evidence type="ECO:0000313" key="2">
    <source>
        <dbReference type="EMBL" id="SJN45134.1"/>
    </source>
</evidence>
<dbReference type="AlphaFoldDB" id="A0A1R4KM62"/>
<dbReference type="Proteomes" id="UP000196320">
    <property type="component" value="Unassembled WGS sequence"/>
</dbReference>
<dbReference type="EMBL" id="FUKO01000035">
    <property type="protein sequence ID" value="SJN45134.1"/>
    <property type="molecule type" value="Genomic_DNA"/>
</dbReference>